<dbReference type="AlphaFoldDB" id="F0W9D2"/>
<reference evidence="1" key="2">
    <citation type="submission" date="2011-02" db="EMBL/GenBank/DDBJ databases">
        <authorList>
            <person name="MacLean D."/>
        </authorList>
    </citation>
    <scope>NUCLEOTIDE SEQUENCE</scope>
</reference>
<gene>
    <name evidence="1" type="primary">AlNc14C39G3394</name>
    <name evidence="1" type="ORF">ALNC14_038880</name>
</gene>
<reference evidence="1" key="1">
    <citation type="journal article" date="2011" name="PLoS Biol.">
        <title>Gene gain and loss during evolution of obligate parasitism in the white rust pathogen of Arabidopsis thaliana.</title>
        <authorList>
            <person name="Kemen E."/>
            <person name="Gardiner A."/>
            <person name="Schultz-Larsen T."/>
            <person name="Kemen A.C."/>
            <person name="Balmuth A.L."/>
            <person name="Robert-Seilaniantz A."/>
            <person name="Bailey K."/>
            <person name="Holub E."/>
            <person name="Studholme D.J."/>
            <person name="Maclean D."/>
            <person name="Jones J.D."/>
        </authorList>
    </citation>
    <scope>NUCLEOTIDE SEQUENCE</scope>
</reference>
<evidence type="ECO:0000313" key="1">
    <source>
        <dbReference type="EMBL" id="CCA17745.1"/>
    </source>
</evidence>
<organism evidence="1">
    <name type="scientific">Albugo laibachii Nc14</name>
    <dbReference type="NCBI Taxonomy" id="890382"/>
    <lineage>
        <taxon>Eukaryota</taxon>
        <taxon>Sar</taxon>
        <taxon>Stramenopiles</taxon>
        <taxon>Oomycota</taxon>
        <taxon>Peronosporomycetes</taxon>
        <taxon>Albuginales</taxon>
        <taxon>Albuginaceae</taxon>
        <taxon>Albugo</taxon>
    </lineage>
</organism>
<dbReference type="HOGENOM" id="CLU_1838859_0_0_1"/>
<proteinExistence type="predicted"/>
<sequence>MHQHTQSTTWNCRAWSFCSFPRIRHRSRSQFASFKRRYRHRQLQNALDLDEQGSQADIDMIDQLTAMKRIISCWREAPSEVILNCFRYTGLVLGHTTTRRSQIDADEQLNIHLLVQMEQLCIRDPMYLDDFICFADEVET</sequence>
<name>F0W9D2_9STRA</name>
<accession>F0W9D2</accession>
<dbReference type="EMBL" id="FR824084">
    <property type="protein sequence ID" value="CCA17745.1"/>
    <property type="molecule type" value="Genomic_DNA"/>
</dbReference>
<protein>
    <submittedName>
        <fullName evidence="1">AlNc14C39G3394 protein</fullName>
    </submittedName>
</protein>